<comment type="caution">
    <text evidence="2">The sequence shown here is derived from an EMBL/GenBank/DDBJ whole genome shotgun (WGS) entry which is preliminary data.</text>
</comment>
<evidence type="ECO:0000313" key="2">
    <source>
        <dbReference type="EMBL" id="RAV98224.1"/>
    </source>
</evidence>
<proteinExistence type="predicted"/>
<dbReference type="OrthoDB" id="1351088at2"/>
<protein>
    <submittedName>
        <fullName evidence="2">Uncharacterized protein</fullName>
    </submittedName>
</protein>
<evidence type="ECO:0000256" key="1">
    <source>
        <dbReference type="SAM" id="SignalP"/>
    </source>
</evidence>
<dbReference type="Proteomes" id="UP000251889">
    <property type="component" value="Unassembled WGS sequence"/>
</dbReference>
<reference evidence="2 3" key="1">
    <citation type="submission" date="2018-06" db="EMBL/GenBank/DDBJ databases">
        <title>Chryseolinea flavus sp. nov., a member of the phylum Bacteroidetes isolated from soil.</title>
        <authorList>
            <person name="Li Y."/>
            <person name="Wang J."/>
        </authorList>
    </citation>
    <scope>NUCLEOTIDE SEQUENCE [LARGE SCALE GENOMIC DNA]</scope>
    <source>
        <strain evidence="2 3">SDU1-6</strain>
    </source>
</reference>
<name>A0A364XXS9_9BACT</name>
<sequence>MFRLAILLFVFGFHSAFAQVDSIGFLQWRTGHDAKTAQLIPAEGNDPIVREGNNVWIHVKFNVYEYGEVSFPIDRTTRTDEEAKRVDLSDRKYVKLTYTANQQVILQLRQTGEHGGVHNHVILPPVERPTSIAILLKSFKGGKSMIDLTDVAKFNFAFLSNNKEDGYAELLITQIVLTDHK</sequence>
<gene>
    <name evidence="2" type="ORF">DQQ10_24800</name>
</gene>
<accession>A0A364XXS9</accession>
<dbReference type="RefSeq" id="WP_112749636.1">
    <property type="nucleotide sequence ID" value="NZ_QMFY01000020.1"/>
</dbReference>
<keyword evidence="1" id="KW-0732">Signal</keyword>
<evidence type="ECO:0000313" key="3">
    <source>
        <dbReference type="Proteomes" id="UP000251889"/>
    </source>
</evidence>
<dbReference type="EMBL" id="QMFY01000020">
    <property type="protein sequence ID" value="RAV98224.1"/>
    <property type="molecule type" value="Genomic_DNA"/>
</dbReference>
<feature type="signal peptide" evidence="1">
    <location>
        <begin position="1"/>
        <end position="18"/>
    </location>
</feature>
<feature type="chain" id="PRO_5016660423" evidence="1">
    <location>
        <begin position="19"/>
        <end position="181"/>
    </location>
</feature>
<organism evidence="2 3">
    <name type="scientific">Pseudochryseolinea flava</name>
    <dbReference type="NCBI Taxonomy" id="2059302"/>
    <lineage>
        <taxon>Bacteria</taxon>
        <taxon>Pseudomonadati</taxon>
        <taxon>Bacteroidota</taxon>
        <taxon>Cytophagia</taxon>
        <taxon>Cytophagales</taxon>
        <taxon>Fulvivirgaceae</taxon>
        <taxon>Pseudochryseolinea</taxon>
    </lineage>
</organism>
<dbReference type="AlphaFoldDB" id="A0A364XXS9"/>
<keyword evidence="3" id="KW-1185">Reference proteome</keyword>